<feature type="signal peptide" evidence="6">
    <location>
        <begin position="1"/>
        <end position="23"/>
    </location>
</feature>
<evidence type="ECO:0000256" key="3">
    <source>
        <dbReference type="ARBA" id="ARBA00022729"/>
    </source>
</evidence>
<evidence type="ECO:0000256" key="1">
    <source>
        <dbReference type="ARBA" id="ARBA00004442"/>
    </source>
</evidence>
<keyword evidence="4" id="KW-0472">Membrane</keyword>
<dbReference type="Gene3D" id="1.25.40.390">
    <property type="match status" value="1"/>
</dbReference>
<dbReference type="InterPro" id="IPR011990">
    <property type="entry name" value="TPR-like_helical_dom_sf"/>
</dbReference>
<protein>
    <recommendedName>
        <fullName evidence="11">RagB/SusD family nutrient uptake outer membrane protein</fullName>
    </recommendedName>
</protein>
<dbReference type="STRING" id="1178516.AWR27_01865"/>
<evidence type="ECO:0000313" key="9">
    <source>
        <dbReference type="EMBL" id="AQG78200.1"/>
    </source>
</evidence>
<evidence type="ECO:0000313" key="10">
    <source>
        <dbReference type="Proteomes" id="UP000187941"/>
    </source>
</evidence>
<evidence type="ECO:0000259" key="8">
    <source>
        <dbReference type="Pfam" id="PF14322"/>
    </source>
</evidence>
<gene>
    <name evidence="9" type="ORF">AWR27_01865</name>
</gene>
<dbReference type="OrthoDB" id="973538at2"/>
<feature type="domain" description="RagB/SusD" evidence="7">
    <location>
        <begin position="434"/>
        <end position="592"/>
    </location>
</feature>
<evidence type="ECO:0000256" key="4">
    <source>
        <dbReference type="ARBA" id="ARBA00023136"/>
    </source>
</evidence>
<dbReference type="PROSITE" id="PS51257">
    <property type="entry name" value="PROKAR_LIPOPROTEIN"/>
    <property type="match status" value="1"/>
</dbReference>
<feature type="chain" id="PRO_5013270038" description="RagB/SusD family nutrient uptake outer membrane protein" evidence="6">
    <location>
        <begin position="24"/>
        <end position="592"/>
    </location>
</feature>
<evidence type="ECO:0000256" key="6">
    <source>
        <dbReference type="SAM" id="SignalP"/>
    </source>
</evidence>
<proteinExistence type="inferred from homology"/>
<dbReference type="SUPFAM" id="SSF48452">
    <property type="entry name" value="TPR-like"/>
    <property type="match status" value="1"/>
</dbReference>
<dbReference type="InterPro" id="IPR012944">
    <property type="entry name" value="SusD_RagB_dom"/>
</dbReference>
<keyword evidence="10" id="KW-1185">Reference proteome</keyword>
<dbReference type="EMBL" id="CP014263">
    <property type="protein sequence ID" value="AQG78200.1"/>
    <property type="molecule type" value="Genomic_DNA"/>
</dbReference>
<organism evidence="9 10">
    <name type="scientific">Spirosoma montaniterrae</name>
    <dbReference type="NCBI Taxonomy" id="1178516"/>
    <lineage>
        <taxon>Bacteria</taxon>
        <taxon>Pseudomonadati</taxon>
        <taxon>Bacteroidota</taxon>
        <taxon>Cytophagia</taxon>
        <taxon>Cytophagales</taxon>
        <taxon>Cytophagaceae</taxon>
        <taxon>Spirosoma</taxon>
    </lineage>
</organism>
<feature type="domain" description="SusD-like N-terminal" evidence="8">
    <location>
        <begin position="27"/>
        <end position="246"/>
    </location>
</feature>
<dbReference type="AlphaFoldDB" id="A0A1P9WS79"/>
<comment type="similarity">
    <text evidence="2">Belongs to the SusD family.</text>
</comment>
<keyword evidence="3 6" id="KW-0732">Signal</keyword>
<dbReference type="Pfam" id="PF14322">
    <property type="entry name" value="SusD-like_3"/>
    <property type="match status" value="1"/>
</dbReference>
<evidence type="ECO:0000256" key="5">
    <source>
        <dbReference type="ARBA" id="ARBA00023237"/>
    </source>
</evidence>
<name>A0A1P9WS79_9BACT</name>
<keyword evidence="5" id="KW-0998">Cell outer membrane</keyword>
<dbReference type="RefSeq" id="WP_077129622.1">
    <property type="nucleotide sequence ID" value="NZ_CP014263.1"/>
</dbReference>
<dbReference type="Pfam" id="PF07980">
    <property type="entry name" value="SusD_RagB"/>
    <property type="match status" value="1"/>
</dbReference>
<dbReference type="KEGG" id="smon:AWR27_01865"/>
<dbReference type="Proteomes" id="UP000187941">
    <property type="component" value="Chromosome"/>
</dbReference>
<dbReference type="GO" id="GO:0009279">
    <property type="term" value="C:cell outer membrane"/>
    <property type="evidence" value="ECO:0007669"/>
    <property type="project" value="UniProtKB-SubCell"/>
</dbReference>
<reference evidence="9 10" key="1">
    <citation type="submission" date="2016-01" db="EMBL/GenBank/DDBJ databases">
        <authorList>
            <person name="Oliw E.H."/>
        </authorList>
    </citation>
    <scope>NUCLEOTIDE SEQUENCE [LARGE SCALE GENOMIC DNA]</scope>
    <source>
        <strain evidence="9 10">DY10</strain>
    </source>
</reference>
<dbReference type="InterPro" id="IPR033985">
    <property type="entry name" value="SusD-like_N"/>
</dbReference>
<evidence type="ECO:0000256" key="2">
    <source>
        <dbReference type="ARBA" id="ARBA00006275"/>
    </source>
</evidence>
<comment type="subcellular location">
    <subcellularLocation>
        <location evidence="1">Cell outer membrane</location>
    </subcellularLocation>
</comment>
<sequence length="592" mass="68072">MKIMRNYLICCLTALGLAFGLLACREDFLETEDPNSLTSDNFPTTVAHLDLMLNGVYANRHAFGLYGHNMFGKNTNSFDHTQDQSWVGFQFWNEMNQNNTRPDNEFMTETWRDAWRGVQRANTLLVSIEEFRRQFARPENETRLREIEGQTRYLRAWFYYYLAGFWNEDMLLGTTGGDKLGMPLVTTVASTLTETRTERATVRQTWDFIIADLRRADELLANKVWTGNDRHRISTWAVKGFLGKVYTFIQDYTNARTNLEAVINNSGKTLVPFTVYRNMFNGENEYNVESVDEINMNIDRNTWGAWGDRSAGSSVGMVQAPSFMGDNGQPTGSGWSNVFPHDKTLERYGFREPIINYINNPRFDANRPVSLDNLRQIPDPAYIQRSLTIRNQQLADPRLWIGTQQPFVDSILVGGRRRPITQFTAVPGNAFHAWSFGKFVNKVGTEGDVNQNNGSNFYWLRMADVFLLYAEVLIQTGNPTQGLEFINRVKRRAYGFPPNAPSPVDYRSLTDRTMASDPVLGNNPLRYERWAELYGEGQWWFDVRRWKIGPQEAAYYQSVRSGPIQFDPTDYAQPIPQQEAEANALIRQNPGY</sequence>
<evidence type="ECO:0008006" key="11">
    <source>
        <dbReference type="Google" id="ProtNLM"/>
    </source>
</evidence>
<evidence type="ECO:0000259" key="7">
    <source>
        <dbReference type="Pfam" id="PF07980"/>
    </source>
</evidence>
<accession>A0A1P9WS79</accession>